<evidence type="ECO:0000256" key="4">
    <source>
        <dbReference type="SAM" id="MobiDB-lite"/>
    </source>
</evidence>
<dbReference type="InterPro" id="IPR049730">
    <property type="entry name" value="SNF2/RAD54-like_C"/>
</dbReference>
<dbReference type="GO" id="GO:0005524">
    <property type="term" value="F:ATP binding"/>
    <property type="evidence" value="ECO:0007669"/>
    <property type="project" value="InterPro"/>
</dbReference>
<dbReference type="Proteomes" id="UP000092321">
    <property type="component" value="Unassembled WGS sequence"/>
</dbReference>
<dbReference type="CDD" id="cd18793">
    <property type="entry name" value="SF2_C_SNF"/>
    <property type="match status" value="1"/>
</dbReference>
<dbReference type="AlphaFoldDB" id="A0A1B7TGH3"/>
<evidence type="ECO:0000256" key="3">
    <source>
        <dbReference type="ARBA" id="ARBA00022840"/>
    </source>
</evidence>
<dbReference type="PROSITE" id="PS51192">
    <property type="entry name" value="HELICASE_ATP_BIND_1"/>
    <property type="match status" value="1"/>
</dbReference>
<evidence type="ECO:0000259" key="5">
    <source>
        <dbReference type="PROSITE" id="PS51192"/>
    </source>
</evidence>
<evidence type="ECO:0000313" key="7">
    <source>
        <dbReference type="EMBL" id="OBA27842.1"/>
    </source>
</evidence>
<accession>A0A1B7TGH3</accession>
<keyword evidence="2" id="KW-0378">Hydrolase</keyword>
<feature type="domain" description="Helicase ATP-binding" evidence="5">
    <location>
        <begin position="220"/>
        <end position="393"/>
    </location>
</feature>
<dbReference type="Gene3D" id="3.40.50.300">
    <property type="entry name" value="P-loop containing nucleotide triphosphate hydrolases"/>
    <property type="match status" value="1"/>
</dbReference>
<protein>
    <submittedName>
        <fullName evidence="7">Uncharacterized protein</fullName>
    </submittedName>
</protein>
<proteinExistence type="predicted"/>
<dbReference type="PROSITE" id="PS51194">
    <property type="entry name" value="HELICASE_CTER"/>
    <property type="match status" value="1"/>
</dbReference>
<keyword evidence="8" id="KW-1185">Reference proteome</keyword>
<comment type="caution">
    <text evidence="7">The sequence shown here is derived from an EMBL/GenBank/DDBJ whole genome shotgun (WGS) entry which is preliminary data.</text>
</comment>
<dbReference type="SMART" id="SM00487">
    <property type="entry name" value="DEXDc"/>
    <property type="match status" value="1"/>
</dbReference>
<dbReference type="InterPro" id="IPR014001">
    <property type="entry name" value="Helicase_ATP-bd"/>
</dbReference>
<dbReference type="GO" id="GO:0016787">
    <property type="term" value="F:hydrolase activity"/>
    <property type="evidence" value="ECO:0007669"/>
    <property type="project" value="UniProtKB-KW"/>
</dbReference>
<dbReference type="OrthoDB" id="5857104at2759"/>
<dbReference type="PANTHER" id="PTHR10799">
    <property type="entry name" value="SNF2/RAD54 HELICASE FAMILY"/>
    <property type="match status" value="1"/>
</dbReference>
<keyword evidence="1" id="KW-0547">Nucleotide-binding</keyword>
<evidence type="ECO:0000256" key="1">
    <source>
        <dbReference type="ARBA" id="ARBA00022741"/>
    </source>
</evidence>
<sequence>MVTRFNYKRRLKEKKRDGRDIRYKEHSSDSDFDNIEKRFESSSDEDESDEKNQFEIDNNDIDLIQYLPNNIKNNYKKNGDIYEKFIKLINNDENKFFPKFDYKNINKENEIKEDEKDKENKESSVENEVIDEESMKRKIIQLEQFVEQSKLYSQIIKQQLREEQDQISQTSAVTKKQKLDKSNTSFNKRHERAWQYPLPSLLSKDIIVKDYQREGYEWLISLYSNGLNGLLSDEMGLGKTLQILLLISFIWEMEDLENAPDNNIFLVVVPLSTIDNWVNEIDKFVPNLPKLKYYDKETRQSFWNKKNNNRFKGGVLITSYQVVMNDIENFATMFNIKYLIIDEGHRLKNLDCKLINCLNRINLTNGNKILITGTPLQNNLKELWSLLNFIMPSIFNDFESFNKWFEYDDDNNNNGGDTSNGVAKNLITKMNETLLDNLHSILEPFMLRRLKKNVFTNGELPFKKEFLINCPLDLRQKRLYNQLTNNSYDNYRIYFFLDATCLFIRENRNFVFGLNKLSDDLIIEYLKYLYLKLNKNPMYQLQDNFKDYFELFTKMDSVIFDKHIYLQMKNTLSNNAQMQKRHLINNPFIIFNPYYFYDDYSQFKNFDQFVNLQGNKFKKLNFLLPLLLAKKHKVLIFTQFVKNIQLLTDYLILSDIKFKVLTGTTKNQERSDDIKEFQDKKSDYNVYLISTRAGGLGINLTAADSIILYDSDWNPTIDKQAIDRSHRIGQTSNVAIYRLFCEYGYELQQFGRIISKNEMNEIVVENGNFNFDRKISDFKEKIEPVSGKQLGIDIATTGFGFEVKPDDYNGTDDDFTVEEKKILLDRSDKSYNKNNFKSLKNLPNIKFFESNI</sequence>
<evidence type="ECO:0000256" key="2">
    <source>
        <dbReference type="ARBA" id="ARBA00022801"/>
    </source>
</evidence>
<dbReference type="Pfam" id="PF00271">
    <property type="entry name" value="Helicase_C"/>
    <property type="match status" value="1"/>
</dbReference>
<dbReference type="InterPro" id="IPR000330">
    <property type="entry name" value="SNF2_N"/>
</dbReference>
<dbReference type="SUPFAM" id="SSF52540">
    <property type="entry name" value="P-loop containing nucleoside triphosphate hydrolases"/>
    <property type="match status" value="2"/>
</dbReference>
<dbReference type="InterPro" id="IPR038718">
    <property type="entry name" value="SNF2-like_sf"/>
</dbReference>
<feature type="compositionally biased region" description="Basic residues" evidence="4">
    <location>
        <begin position="1"/>
        <end position="13"/>
    </location>
</feature>
<keyword evidence="3" id="KW-0067">ATP-binding</keyword>
<dbReference type="Pfam" id="PF00176">
    <property type="entry name" value="SNF2-rel_dom"/>
    <property type="match status" value="1"/>
</dbReference>
<feature type="compositionally biased region" description="Basic and acidic residues" evidence="4">
    <location>
        <begin position="14"/>
        <end position="41"/>
    </location>
</feature>
<name>A0A1B7TGH3_9ASCO</name>
<dbReference type="SMART" id="SM00490">
    <property type="entry name" value="HELICc"/>
    <property type="match status" value="1"/>
</dbReference>
<dbReference type="InterPro" id="IPR001650">
    <property type="entry name" value="Helicase_C-like"/>
</dbReference>
<dbReference type="Gene3D" id="3.40.50.10810">
    <property type="entry name" value="Tandem AAA-ATPase domain"/>
    <property type="match status" value="1"/>
</dbReference>
<gene>
    <name evidence="7" type="ORF">HANVADRAFT_109651</name>
</gene>
<feature type="domain" description="Helicase C-terminal" evidence="6">
    <location>
        <begin position="619"/>
        <end position="770"/>
    </location>
</feature>
<evidence type="ECO:0000259" key="6">
    <source>
        <dbReference type="PROSITE" id="PS51194"/>
    </source>
</evidence>
<evidence type="ECO:0000313" key="8">
    <source>
        <dbReference type="Proteomes" id="UP000092321"/>
    </source>
</evidence>
<reference evidence="8" key="1">
    <citation type="journal article" date="2016" name="Proc. Natl. Acad. Sci. U.S.A.">
        <title>Comparative genomics of biotechnologically important yeasts.</title>
        <authorList>
            <person name="Riley R."/>
            <person name="Haridas S."/>
            <person name="Wolfe K.H."/>
            <person name="Lopes M.R."/>
            <person name="Hittinger C.T."/>
            <person name="Goeker M."/>
            <person name="Salamov A.A."/>
            <person name="Wisecaver J.H."/>
            <person name="Long T.M."/>
            <person name="Calvey C.H."/>
            <person name="Aerts A.L."/>
            <person name="Barry K.W."/>
            <person name="Choi C."/>
            <person name="Clum A."/>
            <person name="Coughlan A.Y."/>
            <person name="Deshpande S."/>
            <person name="Douglass A.P."/>
            <person name="Hanson S.J."/>
            <person name="Klenk H.-P."/>
            <person name="LaButti K.M."/>
            <person name="Lapidus A."/>
            <person name="Lindquist E.A."/>
            <person name="Lipzen A.M."/>
            <person name="Meier-Kolthoff J.P."/>
            <person name="Ohm R.A."/>
            <person name="Otillar R.P."/>
            <person name="Pangilinan J.L."/>
            <person name="Peng Y."/>
            <person name="Rokas A."/>
            <person name="Rosa C.A."/>
            <person name="Scheuner C."/>
            <person name="Sibirny A.A."/>
            <person name="Slot J.C."/>
            <person name="Stielow J.B."/>
            <person name="Sun H."/>
            <person name="Kurtzman C.P."/>
            <person name="Blackwell M."/>
            <person name="Grigoriev I.V."/>
            <person name="Jeffries T.W."/>
        </authorList>
    </citation>
    <scope>NUCLEOTIDE SEQUENCE [LARGE SCALE GENOMIC DNA]</scope>
    <source>
        <strain evidence="8">NRRL Y-1626</strain>
    </source>
</reference>
<dbReference type="InterPro" id="IPR027417">
    <property type="entry name" value="P-loop_NTPase"/>
</dbReference>
<dbReference type="EMBL" id="LXPE01000006">
    <property type="protein sequence ID" value="OBA27842.1"/>
    <property type="molecule type" value="Genomic_DNA"/>
</dbReference>
<organism evidence="7 8">
    <name type="scientific">Hanseniaspora valbyensis NRRL Y-1626</name>
    <dbReference type="NCBI Taxonomy" id="766949"/>
    <lineage>
        <taxon>Eukaryota</taxon>
        <taxon>Fungi</taxon>
        <taxon>Dikarya</taxon>
        <taxon>Ascomycota</taxon>
        <taxon>Saccharomycotina</taxon>
        <taxon>Saccharomycetes</taxon>
        <taxon>Saccharomycodales</taxon>
        <taxon>Saccharomycodaceae</taxon>
        <taxon>Hanseniaspora</taxon>
    </lineage>
</organism>
<feature type="region of interest" description="Disordered" evidence="4">
    <location>
        <begin position="1"/>
        <end position="54"/>
    </location>
</feature>